<dbReference type="Gene3D" id="3.55.50.30">
    <property type="match status" value="1"/>
</dbReference>
<feature type="transmembrane region" description="Helical" evidence="1">
    <location>
        <begin position="85"/>
        <end position="103"/>
    </location>
</feature>
<keyword evidence="1" id="KW-1133">Transmembrane helix</keyword>
<organism evidence="4 5">
    <name type="scientific">Parapedobacter koreensis</name>
    <dbReference type="NCBI Taxonomy" id="332977"/>
    <lineage>
        <taxon>Bacteria</taxon>
        <taxon>Pseudomonadati</taxon>
        <taxon>Bacteroidota</taxon>
        <taxon>Sphingobacteriia</taxon>
        <taxon>Sphingobacteriales</taxon>
        <taxon>Sphingobacteriaceae</taxon>
        <taxon>Parapedobacter</taxon>
    </lineage>
</organism>
<dbReference type="AlphaFoldDB" id="A0A1H7RT01"/>
<dbReference type="OrthoDB" id="1099963at2"/>
<dbReference type="InterPro" id="IPR006860">
    <property type="entry name" value="FecR"/>
</dbReference>
<dbReference type="Pfam" id="PF16344">
    <property type="entry name" value="FecR_C"/>
    <property type="match status" value="1"/>
</dbReference>
<evidence type="ECO:0000256" key="1">
    <source>
        <dbReference type="SAM" id="Phobius"/>
    </source>
</evidence>
<dbReference type="Proteomes" id="UP000198916">
    <property type="component" value="Unassembled WGS sequence"/>
</dbReference>
<evidence type="ECO:0000259" key="3">
    <source>
        <dbReference type="Pfam" id="PF16344"/>
    </source>
</evidence>
<dbReference type="PANTHER" id="PTHR30273:SF2">
    <property type="entry name" value="PROTEIN FECR"/>
    <property type="match status" value="1"/>
</dbReference>
<dbReference type="InterPro" id="IPR012373">
    <property type="entry name" value="Ferrdict_sens_TM"/>
</dbReference>
<evidence type="ECO:0000259" key="2">
    <source>
        <dbReference type="Pfam" id="PF04773"/>
    </source>
</evidence>
<evidence type="ECO:0000313" key="4">
    <source>
        <dbReference type="EMBL" id="SEL62904.1"/>
    </source>
</evidence>
<dbReference type="PANTHER" id="PTHR30273">
    <property type="entry name" value="PERIPLASMIC SIGNAL SENSOR AND SIGMA FACTOR ACTIVATOR FECR-RELATED"/>
    <property type="match status" value="1"/>
</dbReference>
<feature type="domain" description="FecR protein" evidence="2">
    <location>
        <begin position="189"/>
        <end position="274"/>
    </location>
</feature>
<dbReference type="RefSeq" id="WP_090607276.1">
    <property type="nucleotide sequence ID" value="NZ_FNZR01000007.1"/>
</dbReference>
<gene>
    <name evidence="4" type="ORF">SAMN05421740_107271</name>
</gene>
<keyword evidence="1" id="KW-0472">Membrane</keyword>
<reference evidence="5" key="1">
    <citation type="submission" date="2016-10" db="EMBL/GenBank/DDBJ databases">
        <authorList>
            <person name="Varghese N."/>
            <person name="Submissions S."/>
        </authorList>
    </citation>
    <scope>NUCLEOTIDE SEQUENCE [LARGE SCALE GENOMIC DNA]</scope>
    <source>
        <strain evidence="5">Jip14</strain>
    </source>
</reference>
<keyword evidence="5" id="KW-1185">Reference proteome</keyword>
<dbReference type="Gene3D" id="2.60.120.1440">
    <property type="match status" value="1"/>
</dbReference>
<sequence length="391" mass="44224">MRPNQYHIAELISKYLRNQLSEEGQVILQHWLEEHEDNRRLLESFRNMEQVQQDIDFIRGIDAEVAWSKMRRQSHGLRWKRIMHAMRYVGYAATITIVLWIWFSRPQDTVAKPNRTEVGNIFYNDVKPGGNKAQLILSDGRTVDLRAYADKLQEQDGTEIVGSEGSLTYAAKAMDNGDLIYNTLLIPKAGTYHLTLSDGTKVWLNAMSELTFPVHFGHKERTVQLKGEAYFEVAPDATKPFLVEVGGAQVHVLGTHFNINAYAQVAATLLEGAITISNKGKVQSLKPGEEAQVGHDITLQPANIEKAIAWKNGDFYFKSDDIKEIMAQLSRWYDISVNFEDEPPTERFNGNIQRSSNLSEVLDMLSYASGATFEVSGQQVSVRFLTNPLIT</sequence>
<dbReference type="STRING" id="332977.SAMN05421740_107271"/>
<feature type="domain" description="Protein FecR C-terminal" evidence="3">
    <location>
        <begin position="314"/>
        <end position="381"/>
    </location>
</feature>
<dbReference type="GO" id="GO:0016989">
    <property type="term" value="F:sigma factor antagonist activity"/>
    <property type="evidence" value="ECO:0007669"/>
    <property type="project" value="TreeGrafter"/>
</dbReference>
<name>A0A1H7RT01_9SPHI</name>
<dbReference type="InterPro" id="IPR032508">
    <property type="entry name" value="FecR_C"/>
</dbReference>
<keyword evidence="1" id="KW-0812">Transmembrane</keyword>
<protein>
    <submittedName>
        <fullName evidence="4">FecR family protein</fullName>
    </submittedName>
</protein>
<accession>A0A1H7RT01</accession>
<proteinExistence type="predicted"/>
<evidence type="ECO:0000313" key="5">
    <source>
        <dbReference type="Proteomes" id="UP000198916"/>
    </source>
</evidence>
<dbReference type="EMBL" id="FNZR01000007">
    <property type="protein sequence ID" value="SEL62904.1"/>
    <property type="molecule type" value="Genomic_DNA"/>
</dbReference>
<dbReference type="Pfam" id="PF04773">
    <property type="entry name" value="FecR"/>
    <property type="match status" value="1"/>
</dbReference>